<dbReference type="Proteomes" id="UP000248557">
    <property type="component" value="Unassembled WGS sequence"/>
</dbReference>
<dbReference type="GO" id="GO:0008783">
    <property type="term" value="F:agmatinase activity"/>
    <property type="evidence" value="ECO:0007669"/>
    <property type="project" value="TreeGrafter"/>
</dbReference>
<feature type="binding site" evidence="4">
    <location>
        <position position="114"/>
    </location>
    <ligand>
        <name>Mn(2+)</name>
        <dbReference type="ChEBI" id="CHEBI:29035"/>
        <label>1</label>
    </ligand>
</feature>
<dbReference type="Gene3D" id="3.40.800.10">
    <property type="entry name" value="Ureohydrolase domain"/>
    <property type="match status" value="1"/>
</dbReference>
<dbReference type="InterPro" id="IPR020855">
    <property type="entry name" value="Ureohydrolase_Mn_BS"/>
</dbReference>
<dbReference type="NCBIfam" id="TIGR01230">
    <property type="entry name" value="agmatinase"/>
    <property type="match status" value="1"/>
</dbReference>
<dbReference type="InterPro" id="IPR006035">
    <property type="entry name" value="Ureohydrolase"/>
</dbReference>
<organism evidence="6 7">
    <name type="scientific">Methanosphaera stadtmanae</name>
    <dbReference type="NCBI Taxonomy" id="2317"/>
    <lineage>
        <taxon>Archaea</taxon>
        <taxon>Methanobacteriati</taxon>
        <taxon>Methanobacteriota</taxon>
        <taxon>Methanomada group</taxon>
        <taxon>Methanobacteria</taxon>
        <taxon>Methanobacteriales</taxon>
        <taxon>Methanobacteriaceae</taxon>
        <taxon>Methanosphaera</taxon>
    </lineage>
</organism>
<dbReference type="OMA" id="YELTTIM"/>
<comment type="cofactor">
    <cofactor evidence="4">
        <name>Mn(2+)</name>
        <dbReference type="ChEBI" id="CHEBI:29035"/>
    </cofactor>
    <text evidence="4">Binds 2 manganese ions per subunit.</text>
</comment>
<keyword evidence="3 5" id="KW-0378">Hydrolase</keyword>
<accession>A0A328Q9H7</accession>
<dbReference type="PANTHER" id="PTHR11358">
    <property type="entry name" value="ARGINASE/AGMATINASE"/>
    <property type="match status" value="1"/>
</dbReference>
<keyword evidence="2 4" id="KW-0479">Metal-binding</keyword>
<feature type="binding site" evidence="4">
    <location>
        <position position="141"/>
    </location>
    <ligand>
        <name>Mn(2+)</name>
        <dbReference type="ChEBI" id="CHEBI:29035"/>
        <label>1</label>
    </ligand>
</feature>
<dbReference type="PROSITE" id="PS51409">
    <property type="entry name" value="ARGINASE_2"/>
    <property type="match status" value="1"/>
</dbReference>
<comment type="similarity">
    <text evidence="1">Belongs to the arginase family. Agmatinase subfamily.</text>
</comment>
<evidence type="ECO:0000313" key="7">
    <source>
        <dbReference type="Proteomes" id="UP000248557"/>
    </source>
</evidence>
<dbReference type="RefSeq" id="WP_011406016.1">
    <property type="nucleotide sequence ID" value="NZ_CATZNA010000004.1"/>
</dbReference>
<dbReference type="InterPro" id="IPR005925">
    <property type="entry name" value="Agmatinase-rel"/>
</dbReference>
<feature type="binding site" evidence="4">
    <location>
        <position position="225"/>
    </location>
    <ligand>
        <name>Mn(2+)</name>
        <dbReference type="ChEBI" id="CHEBI:29035"/>
        <label>1</label>
    </ligand>
</feature>
<dbReference type="EMBL" id="NGJK01000021">
    <property type="protein sequence ID" value="RAP03499.1"/>
    <property type="molecule type" value="Genomic_DNA"/>
</dbReference>
<keyword evidence="4" id="KW-0464">Manganese</keyword>
<dbReference type="SUPFAM" id="SSF52768">
    <property type="entry name" value="Arginase/deacetylase"/>
    <property type="match status" value="1"/>
</dbReference>
<evidence type="ECO:0000256" key="2">
    <source>
        <dbReference type="ARBA" id="ARBA00022723"/>
    </source>
</evidence>
<gene>
    <name evidence="6" type="ORF">CA615_02100</name>
</gene>
<feature type="binding site" evidence="4">
    <location>
        <position position="143"/>
    </location>
    <ligand>
        <name>Mn(2+)</name>
        <dbReference type="ChEBI" id="CHEBI:29035"/>
        <label>1</label>
    </ligand>
</feature>
<dbReference type="PROSITE" id="PS01053">
    <property type="entry name" value="ARGINASE_1"/>
    <property type="match status" value="1"/>
</dbReference>
<dbReference type="PIRSF" id="PIRSF036979">
    <property type="entry name" value="Arginase"/>
    <property type="match status" value="1"/>
</dbReference>
<evidence type="ECO:0000256" key="3">
    <source>
        <dbReference type="ARBA" id="ARBA00022801"/>
    </source>
</evidence>
<evidence type="ECO:0000313" key="6">
    <source>
        <dbReference type="EMBL" id="RAP03499.1"/>
    </source>
</evidence>
<dbReference type="CDD" id="cd11593">
    <property type="entry name" value="Agmatinase-like_2"/>
    <property type="match status" value="1"/>
</dbReference>
<comment type="caution">
    <text evidence="6">The sequence shown here is derived from an EMBL/GenBank/DDBJ whole genome shotgun (WGS) entry which is preliminary data.</text>
</comment>
<dbReference type="InterPro" id="IPR023696">
    <property type="entry name" value="Ureohydrolase_dom_sf"/>
</dbReference>
<evidence type="ECO:0000256" key="5">
    <source>
        <dbReference type="RuleBase" id="RU003684"/>
    </source>
</evidence>
<dbReference type="PANTHER" id="PTHR11358:SF26">
    <property type="entry name" value="GUANIDINO ACID HYDROLASE, MITOCHONDRIAL"/>
    <property type="match status" value="1"/>
</dbReference>
<protein>
    <submittedName>
        <fullName evidence="6">Agmatinase</fullName>
    </submittedName>
</protein>
<dbReference type="Pfam" id="PF00491">
    <property type="entry name" value="Arginase"/>
    <property type="match status" value="1"/>
</dbReference>
<sequence>MFFYADNMMNFAFSKSIDNEEEIEEGYAIMGVGFDSTTSYMAGSRYGPKAVREASYNFESYNLSFDTSLTACSYDIGDVFVNTGNYETTHVMIKDTVKSILEMDLYPIVIGGEHTITNGVLGGIYDFNEDLFHNLTVVHFDAHFDMRDTYLDEKYSHATVLRRIHEHKPQQIIQLGIRSAQKEEYEYVKQQDNISYYTNHDIKENKNEILKVLEKIDTPIYITVDIDVLDPAYAPSVGTPAPCGITPYDLEDMIGVLSKKNVVGIDVVEVSSNTIGDTTSINAAKVIYDFLSLQD</sequence>
<evidence type="ECO:0000256" key="1">
    <source>
        <dbReference type="ARBA" id="ARBA00009227"/>
    </source>
</evidence>
<reference evidence="6 7" key="1">
    <citation type="submission" date="2017-05" db="EMBL/GenBank/DDBJ databases">
        <title>Host range expansion of the Methanosphaera genus to humans and monogastric animals involves recent and extensive reduction in genome content.</title>
        <authorList>
            <person name="Hoedt E.C."/>
            <person name="Volmer J.G."/>
            <person name="Parks D.H."/>
            <person name="Rosewarne C.P."/>
            <person name="Denman S.E."/>
            <person name="Mcsweeney C.S."/>
            <person name="O Cuiv P."/>
            <person name="Hugenholtz P."/>
            <person name="Tyson G.W."/>
            <person name="Morrison M."/>
        </authorList>
    </citation>
    <scope>NUCLEOTIDE SEQUENCE [LARGE SCALE GENOMIC DNA]</scope>
    <source>
        <strain evidence="6 7">PA5</strain>
    </source>
</reference>
<name>A0A328Q9H7_9EURY</name>
<dbReference type="GO" id="GO:0046872">
    <property type="term" value="F:metal ion binding"/>
    <property type="evidence" value="ECO:0007669"/>
    <property type="project" value="UniProtKB-KW"/>
</dbReference>
<feature type="binding site" evidence="4">
    <location>
        <position position="145"/>
    </location>
    <ligand>
        <name>Mn(2+)</name>
        <dbReference type="ChEBI" id="CHEBI:29035"/>
        <label>1</label>
    </ligand>
</feature>
<dbReference type="GO" id="GO:0033389">
    <property type="term" value="P:putrescine biosynthetic process from arginine, via agmatine"/>
    <property type="evidence" value="ECO:0007669"/>
    <property type="project" value="TreeGrafter"/>
</dbReference>
<dbReference type="AlphaFoldDB" id="A0A328Q9H7"/>
<evidence type="ECO:0000256" key="4">
    <source>
        <dbReference type="PIRSR" id="PIRSR036979-1"/>
    </source>
</evidence>
<feature type="binding site" evidence="4">
    <location>
        <position position="227"/>
    </location>
    <ligand>
        <name>Mn(2+)</name>
        <dbReference type="ChEBI" id="CHEBI:29035"/>
        <label>1</label>
    </ligand>
</feature>
<proteinExistence type="inferred from homology"/>
<dbReference type="GeneID" id="3855051"/>